<dbReference type="Pfam" id="PF00002">
    <property type="entry name" value="7tm_2"/>
    <property type="match status" value="1"/>
</dbReference>
<reference evidence="11" key="2">
    <citation type="submission" date="2022-08" db="UniProtKB">
        <authorList>
            <consortium name="EnsemblMetazoa"/>
        </authorList>
    </citation>
    <scope>IDENTIFICATION</scope>
    <source>
        <strain evidence="11">STECLA/ALBI9_A</strain>
    </source>
</reference>
<evidence type="ECO:0000313" key="11">
    <source>
        <dbReference type="EnsemblMetazoa" id="AALB004838-PA"/>
    </source>
</evidence>
<dbReference type="InterPro" id="IPR036272">
    <property type="entry name" value="Methuselah_N_sf"/>
</dbReference>
<dbReference type="STRING" id="7167.A0A182FE97"/>
<keyword evidence="8" id="KW-0675">Receptor</keyword>
<keyword evidence="3" id="KW-1003">Cell membrane</keyword>
<reference evidence="11 12" key="1">
    <citation type="journal article" date="2017" name="G3 (Bethesda)">
        <title>The Physical Genome Mapping of Anopheles albimanus Corrected Scaffold Misassemblies and Identified Interarm Rearrangements in Genus Anopheles.</title>
        <authorList>
            <person name="Artemov G.N."/>
            <person name="Peery A.N."/>
            <person name="Jiang X."/>
            <person name="Tu Z."/>
            <person name="Stegniy V.N."/>
            <person name="Sharakhova M.V."/>
            <person name="Sharakhov I.V."/>
        </authorList>
    </citation>
    <scope>NUCLEOTIDE SEQUENCE [LARGE SCALE GENOMIC DNA]</scope>
    <source>
        <strain evidence="11 12">ALBI9_A</strain>
    </source>
</reference>
<keyword evidence="12" id="KW-1185">Reference proteome</keyword>
<evidence type="ECO:0000256" key="8">
    <source>
        <dbReference type="ARBA" id="ARBA00023170"/>
    </source>
</evidence>
<proteinExistence type="inferred from homology"/>
<dbReference type="GO" id="GO:0005886">
    <property type="term" value="C:plasma membrane"/>
    <property type="evidence" value="ECO:0007669"/>
    <property type="project" value="UniProtKB-SubCell"/>
</dbReference>
<comment type="similarity">
    <text evidence="2">Belongs to the G-protein coupled receptor 2 family. Mth subfamily.</text>
</comment>
<evidence type="ECO:0000256" key="2">
    <source>
        <dbReference type="ARBA" id="ARBA00008979"/>
    </source>
</evidence>
<dbReference type="AlphaFoldDB" id="A0A182FE97"/>
<dbReference type="PANTHER" id="PTHR47154">
    <property type="entry name" value="G-PROTEIN COUPLED RECEPTOR MTH-RELATED"/>
    <property type="match status" value="1"/>
</dbReference>
<feature type="domain" description="G-protein coupled receptors family 2 profile 2" evidence="10">
    <location>
        <begin position="188"/>
        <end position="456"/>
    </location>
</feature>
<keyword evidence="7" id="KW-0472">Membrane</keyword>
<dbReference type="InterPro" id="IPR017981">
    <property type="entry name" value="GPCR_2-like_7TM"/>
</dbReference>
<sequence length="494" mass="56872">MVKTLPSRASLLQWFVVILLCCPKATIAGLCPEQESVDITNGTKDEAGRVEYGGVLYSSSQYFQDGSVRRGCVCLVRQCIYVCEAEEWESTESKQVYANVSDADGKNYRRVDLAADHRFYLILGKRNCSEDWTPIEHNELNITSKGELKVNAHFGEVINNYENFCLIPNDVTGEFDACYFLPEPSDLQHTVYAFGFLVSLPFLVATFLVYAILPELHNLPGMSLMCYVTSLAVSYLLLALARMDVYEHRSVICHVTGYTVYFTLMASFFWLNIMSFDIYWTFAGSRGLMTERQKFSFYCLYAWGTPVLFVSLIFLFDHTTLISDKSLRPNVGEERCFLSEENLTQFLYVYLPLLLLISANIFFFVSTALRIYQTEQANVDMMRGNSRRHTTAQHDRHRFGLYLRLFTIMGITWSLEIISWLVNDSTAHSPSWIIYVLDIWNCLVGIIIFFMFVWKQRVKKLLLHRFTKSKSTMETSFNTNTTRNTKPTIEIASC</sequence>
<dbReference type="VEuPathDB" id="VectorBase:AALB20_029365"/>
<evidence type="ECO:0000256" key="5">
    <source>
        <dbReference type="ARBA" id="ARBA00022989"/>
    </source>
</evidence>
<evidence type="ECO:0000256" key="9">
    <source>
        <dbReference type="ARBA" id="ARBA00023224"/>
    </source>
</evidence>
<dbReference type="GO" id="GO:0007166">
    <property type="term" value="P:cell surface receptor signaling pathway"/>
    <property type="evidence" value="ECO:0007669"/>
    <property type="project" value="InterPro"/>
</dbReference>
<dbReference type="RefSeq" id="XP_035790065.1">
    <property type="nucleotide sequence ID" value="XM_035934172.1"/>
</dbReference>
<dbReference type="Gene3D" id="1.20.1070.10">
    <property type="entry name" value="Rhodopsin 7-helix transmembrane proteins"/>
    <property type="match status" value="1"/>
</dbReference>
<evidence type="ECO:0000313" key="12">
    <source>
        <dbReference type="Proteomes" id="UP000069272"/>
    </source>
</evidence>
<keyword evidence="6" id="KW-0297">G-protein coupled receptor</keyword>
<dbReference type="KEGG" id="aali:118465725"/>
<name>A0A182FE97_ANOAL</name>
<keyword evidence="4" id="KW-0812">Transmembrane</keyword>
<dbReference type="CDD" id="cd15039">
    <property type="entry name" value="7tmB3_Methuselah-like"/>
    <property type="match status" value="1"/>
</dbReference>
<evidence type="ECO:0000256" key="6">
    <source>
        <dbReference type="ARBA" id="ARBA00023040"/>
    </source>
</evidence>
<comment type="subcellular location">
    <subcellularLocation>
        <location evidence="1">Cell membrane</location>
        <topology evidence="1">Multi-pass membrane protein</topology>
    </subcellularLocation>
</comment>
<dbReference type="Proteomes" id="UP000069272">
    <property type="component" value="Chromosome 3L"/>
</dbReference>
<organism evidence="11 12">
    <name type="scientific">Anopheles albimanus</name>
    <name type="common">New world malaria mosquito</name>
    <dbReference type="NCBI Taxonomy" id="7167"/>
    <lineage>
        <taxon>Eukaryota</taxon>
        <taxon>Metazoa</taxon>
        <taxon>Ecdysozoa</taxon>
        <taxon>Arthropoda</taxon>
        <taxon>Hexapoda</taxon>
        <taxon>Insecta</taxon>
        <taxon>Pterygota</taxon>
        <taxon>Neoptera</taxon>
        <taxon>Endopterygota</taxon>
        <taxon>Diptera</taxon>
        <taxon>Nematocera</taxon>
        <taxon>Culicoidea</taxon>
        <taxon>Culicidae</taxon>
        <taxon>Anophelinae</taxon>
        <taxon>Anopheles</taxon>
    </lineage>
</organism>
<dbReference type="EnsemblMetazoa" id="AALB004838-RA">
    <property type="protein sequence ID" value="AALB004838-PA"/>
    <property type="gene ID" value="AALB004838"/>
</dbReference>
<evidence type="ECO:0000256" key="4">
    <source>
        <dbReference type="ARBA" id="ARBA00022692"/>
    </source>
</evidence>
<dbReference type="PROSITE" id="PS50261">
    <property type="entry name" value="G_PROTEIN_RECEP_F2_4"/>
    <property type="match status" value="1"/>
</dbReference>
<protein>
    <recommendedName>
        <fullName evidence="10">G-protein coupled receptors family 2 profile 2 domain-containing protein</fullName>
    </recommendedName>
</protein>
<evidence type="ECO:0000256" key="3">
    <source>
        <dbReference type="ARBA" id="ARBA00022475"/>
    </source>
</evidence>
<dbReference type="PRINTS" id="PR00249">
    <property type="entry name" value="GPCRSECRETIN"/>
</dbReference>
<accession>A0A182FE97</accession>
<dbReference type="SUPFAM" id="SSF63877">
    <property type="entry name" value="Methuselah ectodomain"/>
    <property type="match status" value="1"/>
</dbReference>
<dbReference type="VEuPathDB" id="VectorBase:AALB004838"/>
<keyword evidence="5" id="KW-1133">Transmembrane helix</keyword>
<keyword evidence="9" id="KW-0807">Transducer</keyword>
<dbReference type="GO" id="GO:0008528">
    <property type="term" value="F:G protein-coupled peptide receptor activity"/>
    <property type="evidence" value="ECO:0007669"/>
    <property type="project" value="TreeGrafter"/>
</dbReference>
<evidence type="ECO:0000256" key="7">
    <source>
        <dbReference type="ARBA" id="ARBA00023136"/>
    </source>
</evidence>
<evidence type="ECO:0000259" key="10">
    <source>
        <dbReference type="PROSITE" id="PS50261"/>
    </source>
</evidence>
<dbReference type="InterPro" id="IPR051384">
    <property type="entry name" value="Mth_GPCR"/>
</dbReference>
<dbReference type="SUPFAM" id="SSF81321">
    <property type="entry name" value="Family A G protein-coupled receptor-like"/>
    <property type="match status" value="1"/>
</dbReference>
<evidence type="ECO:0000256" key="1">
    <source>
        <dbReference type="ARBA" id="ARBA00004651"/>
    </source>
</evidence>
<dbReference type="GeneID" id="118465725"/>
<dbReference type="InterPro" id="IPR000832">
    <property type="entry name" value="GPCR_2_secretin-like"/>
</dbReference>
<dbReference type="PANTHER" id="PTHR47154:SF2">
    <property type="entry name" value="G-PROTEIN COUPLED RECEPTOR MTH-RELATED"/>
    <property type="match status" value="1"/>
</dbReference>
<dbReference type="OrthoDB" id="6134459at2759"/>